<comment type="caution">
    <text evidence="1">The sequence shown here is derived from an EMBL/GenBank/DDBJ whole genome shotgun (WGS) entry which is preliminary data.</text>
</comment>
<sequence>MVEGGGREQQAATAGGGGVLQRFGVEGLHELPVEQGVQGYFAGQREGGAAHRRHGGRAEEVLAAHDAGARGGEVMDAVGCSVGLFPGRLGGAAGAHEHLGGRRRKRRRRWRRRGRVPQVVTLVVHQGVRQEMLQCLRHSLARSCCEEQGIVP</sequence>
<evidence type="ECO:0000313" key="2">
    <source>
        <dbReference type="Proteomes" id="UP001148018"/>
    </source>
</evidence>
<dbReference type="AlphaFoldDB" id="A0A9Q0DL33"/>
<evidence type="ECO:0000313" key="1">
    <source>
        <dbReference type="EMBL" id="KAJ3589546.1"/>
    </source>
</evidence>
<reference evidence="1" key="1">
    <citation type="submission" date="2022-07" db="EMBL/GenBank/DDBJ databases">
        <title>Chromosome-level genome of Muraenolepis orangiensis.</title>
        <authorList>
            <person name="Kim J."/>
        </authorList>
    </citation>
    <scope>NUCLEOTIDE SEQUENCE</scope>
    <source>
        <strain evidence="1">KU_S4_2022</strain>
        <tissue evidence="1">Muscle</tissue>
    </source>
</reference>
<gene>
    <name evidence="1" type="ORF">NHX12_010391</name>
</gene>
<accession>A0A9Q0DL33</accession>
<organism evidence="1 2">
    <name type="scientific">Muraenolepis orangiensis</name>
    <name type="common">Patagonian moray cod</name>
    <dbReference type="NCBI Taxonomy" id="630683"/>
    <lineage>
        <taxon>Eukaryota</taxon>
        <taxon>Metazoa</taxon>
        <taxon>Chordata</taxon>
        <taxon>Craniata</taxon>
        <taxon>Vertebrata</taxon>
        <taxon>Euteleostomi</taxon>
        <taxon>Actinopterygii</taxon>
        <taxon>Neopterygii</taxon>
        <taxon>Teleostei</taxon>
        <taxon>Neoteleostei</taxon>
        <taxon>Acanthomorphata</taxon>
        <taxon>Zeiogadaria</taxon>
        <taxon>Gadariae</taxon>
        <taxon>Gadiformes</taxon>
        <taxon>Muraenolepidoidei</taxon>
        <taxon>Muraenolepididae</taxon>
        <taxon>Muraenolepis</taxon>
    </lineage>
</organism>
<proteinExistence type="predicted"/>
<dbReference type="EMBL" id="JANIIK010000115">
    <property type="protein sequence ID" value="KAJ3589546.1"/>
    <property type="molecule type" value="Genomic_DNA"/>
</dbReference>
<keyword evidence="2" id="KW-1185">Reference proteome</keyword>
<protein>
    <submittedName>
        <fullName evidence="1">Uncharacterized protein</fullName>
    </submittedName>
</protein>
<dbReference type="Proteomes" id="UP001148018">
    <property type="component" value="Unassembled WGS sequence"/>
</dbReference>
<name>A0A9Q0DL33_9TELE</name>